<accession>A0A2C8FB38</accession>
<dbReference type="EC" id="2.1.1.72" evidence="2"/>
<dbReference type="OrthoDB" id="9784823at2"/>
<comment type="similarity">
    <text evidence="1">Belongs to the N(4)/N(6)-methyltransferase family.</text>
</comment>
<evidence type="ECO:0000313" key="9">
    <source>
        <dbReference type="EMBL" id="SOB59856.1"/>
    </source>
</evidence>
<evidence type="ECO:0000256" key="1">
    <source>
        <dbReference type="ARBA" id="ARBA00006594"/>
    </source>
</evidence>
<dbReference type="EMBL" id="LT907975">
    <property type="protein sequence ID" value="SOB59856.1"/>
    <property type="molecule type" value="Genomic_DNA"/>
</dbReference>
<evidence type="ECO:0000256" key="3">
    <source>
        <dbReference type="ARBA" id="ARBA00022603"/>
    </source>
</evidence>
<keyword evidence="3 9" id="KW-0489">Methyltransferase</keyword>
<evidence type="ECO:0000259" key="8">
    <source>
        <dbReference type="Pfam" id="PF02384"/>
    </source>
</evidence>
<evidence type="ECO:0000313" key="10">
    <source>
        <dbReference type="Proteomes" id="UP000219215"/>
    </source>
</evidence>
<keyword evidence="10" id="KW-1185">Reference proteome</keyword>
<dbReference type="PROSITE" id="PS00092">
    <property type="entry name" value="N6_MTASE"/>
    <property type="match status" value="1"/>
</dbReference>
<feature type="region of interest" description="Disordered" evidence="7">
    <location>
        <begin position="453"/>
        <end position="475"/>
    </location>
</feature>
<dbReference type="Gene3D" id="3.40.50.150">
    <property type="entry name" value="Vaccinia Virus protein VP39"/>
    <property type="match status" value="1"/>
</dbReference>
<dbReference type="GO" id="GO:0008170">
    <property type="term" value="F:N-methyltransferase activity"/>
    <property type="evidence" value="ECO:0007669"/>
    <property type="project" value="InterPro"/>
</dbReference>
<evidence type="ECO:0000256" key="7">
    <source>
        <dbReference type="SAM" id="MobiDB-lite"/>
    </source>
</evidence>
<dbReference type="PRINTS" id="PR00507">
    <property type="entry name" value="N12N6MTFRASE"/>
</dbReference>
<dbReference type="GO" id="GO:0009307">
    <property type="term" value="P:DNA restriction-modification system"/>
    <property type="evidence" value="ECO:0007669"/>
    <property type="project" value="UniProtKB-KW"/>
</dbReference>
<name>A0A2C8FB38_9BACT</name>
<dbReference type="SUPFAM" id="SSF53335">
    <property type="entry name" value="S-adenosyl-L-methionine-dependent methyltransferases"/>
    <property type="match status" value="1"/>
</dbReference>
<dbReference type="Pfam" id="PF02384">
    <property type="entry name" value="N6_Mtase"/>
    <property type="match status" value="1"/>
</dbReference>
<dbReference type="InterPro" id="IPR002052">
    <property type="entry name" value="DNA_methylase_N6_adenine_CS"/>
</dbReference>
<protein>
    <recommendedName>
        <fullName evidence="2">site-specific DNA-methyltransferase (adenine-specific)</fullName>
        <ecNumber evidence="2">2.1.1.72</ecNumber>
    </recommendedName>
</protein>
<keyword evidence="5" id="KW-0680">Restriction system</keyword>
<dbReference type="PANTHER" id="PTHR33841">
    <property type="entry name" value="DNA METHYLTRANSFERASE YEEA-RELATED"/>
    <property type="match status" value="1"/>
</dbReference>
<dbReference type="InterPro" id="IPR003356">
    <property type="entry name" value="DNA_methylase_A-5"/>
</dbReference>
<dbReference type="RefSeq" id="WP_097012663.1">
    <property type="nucleotide sequence ID" value="NZ_LT907975.1"/>
</dbReference>
<dbReference type="REBASE" id="222442">
    <property type="entry name" value="Ppr5001ORF2946P"/>
</dbReference>
<proteinExistence type="inferred from homology"/>
<evidence type="ECO:0000256" key="5">
    <source>
        <dbReference type="ARBA" id="ARBA00022747"/>
    </source>
</evidence>
<keyword evidence="4" id="KW-0808">Transferase</keyword>
<evidence type="ECO:0000256" key="6">
    <source>
        <dbReference type="ARBA" id="ARBA00047942"/>
    </source>
</evidence>
<dbReference type="AlphaFoldDB" id="A0A2C8FB38"/>
<dbReference type="InterPro" id="IPR050953">
    <property type="entry name" value="N4_N6_ade-DNA_methylase"/>
</dbReference>
<dbReference type="GO" id="GO:0003677">
    <property type="term" value="F:DNA binding"/>
    <property type="evidence" value="ECO:0007669"/>
    <property type="project" value="InterPro"/>
</dbReference>
<dbReference type="GO" id="GO:0032259">
    <property type="term" value="P:methylation"/>
    <property type="evidence" value="ECO:0007669"/>
    <property type="project" value="UniProtKB-KW"/>
</dbReference>
<dbReference type="GO" id="GO:0009007">
    <property type="term" value="F:site-specific DNA-methyltransferase (adenine-specific) activity"/>
    <property type="evidence" value="ECO:0007669"/>
    <property type="project" value="UniProtKB-EC"/>
</dbReference>
<comment type="catalytic activity">
    <reaction evidence="6">
        <text>a 2'-deoxyadenosine in DNA + S-adenosyl-L-methionine = an N(6)-methyl-2'-deoxyadenosine in DNA + S-adenosyl-L-homocysteine + H(+)</text>
        <dbReference type="Rhea" id="RHEA:15197"/>
        <dbReference type="Rhea" id="RHEA-COMP:12418"/>
        <dbReference type="Rhea" id="RHEA-COMP:12419"/>
        <dbReference type="ChEBI" id="CHEBI:15378"/>
        <dbReference type="ChEBI" id="CHEBI:57856"/>
        <dbReference type="ChEBI" id="CHEBI:59789"/>
        <dbReference type="ChEBI" id="CHEBI:90615"/>
        <dbReference type="ChEBI" id="CHEBI:90616"/>
        <dbReference type="EC" id="2.1.1.72"/>
    </reaction>
</comment>
<feature type="domain" description="DNA methylase adenine-specific" evidence="8">
    <location>
        <begin position="290"/>
        <end position="553"/>
    </location>
</feature>
<reference evidence="10" key="1">
    <citation type="submission" date="2017-09" db="EMBL/GenBank/DDBJ databases">
        <authorList>
            <person name="Regsiter A."/>
            <person name="William W."/>
        </authorList>
    </citation>
    <scope>NUCLEOTIDE SEQUENCE [LARGE SCALE GENOMIC DNA]</scope>
    <source>
        <strain evidence="10">500-1</strain>
    </source>
</reference>
<sequence>MERVSTIKIPDQWIQALELEPRVGHGVLVETNHDSPYASVLEDIFNLGVSAVHCVEGVPSAVILHDEHNDLIMVDRVHQSLWNQGLADFLFIVRDDAITIHTLWESTPNLEEKTTDTRLLDCLHLVNQADSIATLIPRIESGRLFADYSKKLNSESKVDARLIRDLAAYREILVKSDGISKNEAHEALLQAMFLRYLWDRQIISSEHTQHYSHGTYNTLHDLLVGSESGWYDFLSFLSKAFNGSMLHPNDSVWSKGKKTLSLFLQGEFDPITRQRLLLQLYQFDHIPVELISEVYDRFLEGGDEKGTAGAYYTPRRLANLVVDQAWPKIEAFLNNNSSFRILDPTCGSGVFLVSIFQRISAYLRSQSTAVDWDDLKQFASCLHGTDINPTAVRIAAFSLALAMLNERQPKEIEARLSEDAPLLPPLINNSIRKKNFFKLADSEKYQIVIGNPPWGQTKGDERQPGEVWCSSDKQYRQPPNREKSWPFLWKSSLHLAEEGQLHLLLPMKGCVLNKDADVCLDILANTLRIESFFDLSDLRNILFSKAKVPACILNGTQVNEKGISHFYEHICPKADYHSSQSGRILLAPEDRHSTWVSELINTPRLTCKRLMWGLHKEAQILSQLQRMPKTSDFLRETDQARKEAENDTPEWGVGLGVQFYNKSGKKEVKVPGIENKMHLVSSKALIRLAQPTISTEYPGTPIQWKNFYEAFEAPHIVVVPSTPANSGYRLRATYSEQPFSYTKSMIGVAVPDTSAGREFGKILTALLNSSLIGWYLFYTTDVGTDRERISQSSTFLLSLPFPAYCSFKDSDSALAAHGSIIQVMDEIIGSNRPPTSAQEAILDDLVFKLFHIRSEDAALIKEFVKEVRPSMHPGSIKSPVLWDSVRKEERDNYCEMLSLMLSKKMKGDRRFYSHVLHSSPKYALVRISRKSKESKEQPDTINAWGELLGSDSLNGLLFKALRHNVYIERAVFFFLGDDAYLLKPMQRRFWLTRSAYRDADRFIDYLLSPDAEESNYPQ</sequence>
<dbReference type="Proteomes" id="UP000219215">
    <property type="component" value="Chromosome DPRO"/>
</dbReference>
<organism evidence="9 10">
    <name type="scientific">Pseudodesulfovibrio profundus</name>
    <dbReference type="NCBI Taxonomy" id="57320"/>
    <lineage>
        <taxon>Bacteria</taxon>
        <taxon>Pseudomonadati</taxon>
        <taxon>Thermodesulfobacteriota</taxon>
        <taxon>Desulfovibrionia</taxon>
        <taxon>Desulfovibrionales</taxon>
        <taxon>Desulfovibrionaceae</taxon>
    </lineage>
</organism>
<dbReference type="KEGG" id="pprf:DPRO_2946"/>
<evidence type="ECO:0000256" key="4">
    <source>
        <dbReference type="ARBA" id="ARBA00022679"/>
    </source>
</evidence>
<dbReference type="InterPro" id="IPR029063">
    <property type="entry name" value="SAM-dependent_MTases_sf"/>
</dbReference>
<evidence type="ECO:0000256" key="2">
    <source>
        <dbReference type="ARBA" id="ARBA00011900"/>
    </source>
</evidence>
<gene>
    <name evidence="9" type="ORF">DPRO_2946</name>
</gene>
<dbReference type="PANTHER" id="PTHR33841:SF1">
    <property type="entry name" value="DNA METHYLTRANSFERASE A"/>
    <property type="match status" value="1"/>
</dbReference>